<feature type="region of interest" description="Disordered" evidence="1">
    <location>
        <begin position="88"/>
        <end position="225"/>
    </location>
</feature>
<feature type="compositionally biased region" description="Polar residues" evidence="1">
    <location>
        <begin position="92"/>
        <end position="108"/>
    </location>
</feature>
<feature type="compositionally biased region" description="Basic residues" evidence="1">
    <location>
        <begin position="131"/>
        <end position="144"/>
    </location>
</feature>
<reference evidence="3" key="1">
    <citation type="journal article" date="2013" name="Nature">
        <title>Draft genome of the wheat A-genome progenitor Triticum urartu.</title>
        <authorList>
            <person name="Ling H.Q."/>
            <person name="Zhao S."/>
            <person name="Liu D."/>
            <person name="Wang J."/>
            <person name="Sun H."/>
            <person name="Zhang C."/>
            <person name="Fan H."/>
            <person name="Li D."/>
            <person name="Dong L."/>
            <person name="Tao Y."/>
            <person name="Gao C."/>
            <person name="Wu H."/>
            <person name="Li Y."/>
            <person name="Cui Y."/>
            <person name="Guo X."/>
            <person name="Zheng S."/>
            <person name="Wang B."/>
            <person name="Yu K."/>
            <person name="Liang Q."/>
            <person name="Yang W."/>
            <person name="Lou X."/>
            <person name="Chen J."/>
            <person name="Feng M."/>
            <person name="Jian J."/>
            <person name="Zhang X."/>
            <person name="Luo G."/>
            <person name="Jiang Y."/>
            <person name="Liu J."/>
            <person name="Wang Z."/>
            <person name="Sha Y."/>
            <person name="Zhang B."/>
            <person name="Wu H."/>
            <person name="Tang D."/>
            <person name="Shen Q."/>
            <person name="Xue P."/>
            <person name="Zou S."/>
            <person name="Wang X."/>
            <person name="Liu X."/>
            <person name="Wang F."/>
            <person name="Yang Y."/>
            <person name="An X."/>
            <person name="Dong Z."/>
            <person name="Zhang K."/>
            <person name="Zhang X."/>
            <person name="Luo M.C."/>
            <person name="Dvorak J."/>
            <person name="Tong Y."/>
            <person name="Wang J."/>
            <person name="Yang H."/>
            <person name="Li Z."/>
            <person name="Wang D."/>
            <person name="Zhang A."/>
            <person name="Wang J."/>
        </authorList>
    </citation>
    <scope>NUCLEOTIDE SEQUENCE</scope>
    <source>
        <strain evidence="3">cv. G1812</strain>
    </source>
</reference>
<feature type="compositionally biased region" description="Low complexity" evidence="1">
    <location>
        <begin position="177"/>
        <end position="205"/>
    </location>
</feature>
<organism evidence="2 3">
    <name type="scientific">Triticum urartu</name>
    <name type="common">Red wild einkorn</name>
    <name type="synonym">Crithodium urartu</name>
    <dbReference type="NCBI Taxonomy" id="4572"/>
    <lineage>
        <taxon>Eukaryota</taxon>
        <taxon>Viridiplantae</taxon>
        <taxon>Streptophyta</taxon>
        <taxon>Embryophyta</taxon>
        <taxon>Tracheophyta</taxon>
        <taxon>Spermatophyta</taxon>
        <taxon>Magnoliopsida</taxon>
        <taxon>Liliopsida</taxon>
        <taxon>Poales</taxon>
        <taxon>Poaceae</taxon>
        <taxon>BOP clade</taxon>
        <taxon>Pooideae</taxon>
        <taxon>Triticodae</taxon>
        <taxon>Triticeae</taxon>
        <taxon>Triticinae</taxon>
        <taxon>Triticum</taxon>
    </lineage>
</organism>
<evidence type="ECO:0000313" key="3">
    <source>
        <dbReference type="Proteomes" id="UP000015106"/>
    </source>
</evidence>
<feature type="compositionally biased region" description="Basic residues" evidence="1">
    <location>
        <begin position="158"/>
        <end position="169"/>
    </location>
</feature>
<evidence type="ECO:0000313" key="2">
    <source>
        <dbReference type="EnsemblPlants" id="TuG1812G0200001660.01.T01.cds306661"/>
    </source>
</evidence>
<dbReference type="AlphaFoldDB" id="A0A8R7PBG0"/>
<proteinExistence type="predicted"/>
<reference evidence="2" key="2">
    <citation type="submission" date="2018-03" db="EMBL/GenBank/DDBJ databases">
        <title>The Triticum urartu genome reveals the dynamic nature of wheat genome evolution.</title>
        <authorList>
            <person name="Ling H."/>
            <person name="Ma B."/>
            <person name="Shi X."/>
            <person name="Liu H."/>
            <person name="Dong L."/>
            <person name="Sun H."/>
            <person name="Cao Y."/>
            <person name="Gao Q."/>
            <person name="Zheng S."/>
            <person name="Li Y."/>
            <person name="Yu Y."/>
            <person name="Du H."/>
            <person name="Qi M."/>
            <person name="Li Y."/>
            <person name="Yu H."/>
            <person name="Cui Y."/>
            <person name="Wang N."/>
            <person name="Chen C."/>
            <person name="Wu H."/>
            <person name="Zhao Y."/>
            <person name="Zhang J."/>
            <person name="Li Y."/>
            <person name="Zhou W."/>
            <person name="Zhang B."/>
            <person name="Hu W."/>
            <person name="Eijk M."/>
            <person name="Tang J."/>
            <person name="Witsenboer H."/>
            <person name="Zhao S."/>
            <person name="Li Z."/>
            <person name="Zhang A."/>
            <person name="Wang D."/>
            <person name="Liang C."/>
        </authorList>
    </citation>
    <scope>NUCLEOTIDE SEQUENCE [LARGE SCALE GENOMIC DNA]</scope>
    <source>
        <strain evidence="2">cv. G1812</strain>
    </source>
</reference>
<sequence>MTLAIFPASGTASAPSATGTATPASASTDALMNWSAPIGHVSIATPAAVASSTEFHPQCVRNHPTARWRRISTCGAHPRIAMPRDAAVAAASNPSGTTVPLLTAQTKATEPALERRPRTPPAPVTAPAATRSRRTRRSRRRTRPTTRSPSPGPSLASRHVRRSCARRPTARPPRTPTSPSGRGAGAPRRPPRASRTSLPRSTSSLYSIGRSAGSSLTPRRRAHAP</sequence>
<evidence type="ECO:0000256" key="1">
    <source>
        <dbReference type="SAM" id="MobiDB-lite"/>
    </source>
</evidence>
<name>A0A8R7PBG0_TRIUA</name>
<dbReference type="EnsemblPlants" id="TuG1812G0200001660.01.T01">
    <property type="protein sequence ID" value="TuG1812G0200001660.01.T01.cds306661"/>
    <property type="gene ID" value="TuG1812G0200001660.01"/>
</dbReference>
<keyword evidence="3" id="KW-1185">Reference proteome</keyword>
<feature type="compositionally biased region" description="Low complexity" evidence="1">
    <location>
        <begin position="7"/>
        <end position="24"/>
    </location>
</feature>
<dbReference type="Proteomes" id="UP000015106">
    <property type="component" value="Chromosome 2"/>
</dbReference>
<dbReference type="Gramene" id="TuG1812G0200001660.01.T01">
    <property type="protein sequence ID" value="TuG1812G0200001660.01.T01.cds306661"/>
    <property type="gene ID" value="TuG1812G0200001660.01"/>
</dbReference>
<reference evidence="2" key="3">
    <citation type="submission" date="2022-06" db="UniProtKB">
        <authorList>
            <consortium name="EnsemblPlants"/>
        </authorList>
    </citation>
    <scope>IDENTIFICATION</scope>
</reference>
<protein>
    <submittedName>
        <fullName evidence="2">Uncharacterized protein</fullName>
    </submittedName>
</protein>
<feature type="region of interest" description="Disordered" evidence="1">
    <location>
        <begin position="1"/>
        <end position="24"/>
    </location>
</feature>
<accession>A0A8R7PBG0</accession>